<dbReference type="KEGG" id="cqu:CpipJ_CPIJ008451"/>
<keyword evidence="3" id="KW-1185">Reference proteome</keyword>
<organism>
    <name type="scientific">Culex quinquefasciatus</name>
    <name type="common">Southern house mosquito</name>
    <name type="synonym">Culex pungens</name>
    <dbReference type="NCBI Taxonomy" id="7176"/>
    <lineage>
        <taxon>Eukaryota</taxon>
        <taxon>Metazoa</taxon>
        <taxon>Ecdysozoa</taxon>
        <taxon>Arthropoda</taxon>
        <taxon>Hexapoda</taxon>
        <taxon>Insecta</taxon>
        <taxon>Pterygota</taxon>
        <taxon>Neoptera</taxon>
        <taxon>Endopterygota</taxon>
        <taxon>Diptera</taxon>
        <taxon>Nematocera</taxon>
        <taxon>Culicoidea</taxon>
        <taxon>Culicidae</taxon>
        <taxon>Culicinae</taxon>
        <taxon>Culicini</taxon>
        <taxon>Culex</taxon>
        <taxon>Culex</taxon>
    </lineage>
</organism>
<dbReference type="VEuPathDB" id="VectorBase:CQUJHB005421"/>
<dbReference type="AlphaFoldDB" id="B0WMP1"/>
<protein>
    <submittedName>
        <fullName evidence="1">Crotonobetainyl-CoA-hydratase</fullName>
    </submittedName>
</protein>
<dbReference type="HOGENOM" id="CLU_2833699_0_0_1"/>
<dbReference type="VEuPathDB" id="VectorBase:CPIJ008451"/>
<reference evidence="1" key="1">
    <citation type="submission" date="2007-03" db="EMBL/GenBank/DDBJ databases">
        <title>Annotation of Culex pipiens quinquefasciatus.</title>
        <authorList>
            <consortium name="The Broad Institute Genome Sequencing Platform"/>
            <person name="Atkinson P.W."/>
            <person name="Hemingway J."/>
            <person name="Christensen B.M."/>
            <person name="Higgs S."/>
            <person name="Kodira C."/>
            <person name="Hannick L."/>
            <person name="Megy K."/>
            <person name="O'Leary S."/>
            <person name="Pearson M."/>
            <person name="Haas B.J."/>
            <person name="Mauceli E."/>
            <person name="Wortman J.R."/>
            <person name="Lee N.H."/>
            <person name="Guigo R."/>
            <person name="Stanke M."/>
            <person name="Alvarado L."/>
            <person name="Amedeo P."/>
            <person name="Antoine C.H."/>
            <person name="Arensburger P."/>
            <person name="Bidwell S.L."/>
            <person name="Crawford M."/>
            <person name="Camaro F."/>
            <person name="Devon K."/>
            <person name="Engels R."/>
            <person name="Hammond M."/>
            <person name="Howarth C."/>
            <person name="Koehrsen M."/>
            <person name="Lawson D."/>
            <person name="Montgomery P."/>
            <person name="Nene V."/>
            <person name="Nusbaum C."/>
            <person name="Puiu D."/>
            <person name="Romero-Severson J."/>
            <person name="Severson D.W."/>
            <person name="Shumway M."/>
            <person name="Sisk P."/>
            <person name="Stolte C."/>
            <person name="Zeng Q."/>
            <person name="Eisenstadt E."/>
            <person name="Fraser-Liggett C."/>
            <person name="Strausberg R."/>
            <person name="Galagan J."/>
            <person name="Birren B."/>
            <person name="Collins F.H."/>
        </authorList>
    </citation>
    <scope>NUCLEOTIDE SEQUENCE [LARGE SCALE GENOMIC DNA]</scope>
    <source>
        <strain evidence="1">JHB</strain>
    </source>
</reference>
<dbReference type="EMBL" id="DS232000">
    <property type="protein sequence ID" value="EDS31153.1"/>
    <property type="molecule type" value="Genomic_DNA"/>
</dbReference>
<evidence type="ECO:0000313" key="1">
    <source>
        <dbReference type="EMBL" id="EDS31153.1"/>
    </source>
</evidence>
<dbReference type="InParanoid" id="B0WMP1"/>
<evidence type="ECO:0000313" key="2">
    <source>
        <dbReference type="EnsemblMetazoa" id="CPIJ008451-PA"/>
    </source>
</evidence>
<dbReference type="Proteomes" id="UP000002320">
    <property type="component" value="Unassembled WGS sequence"/>
</dbReference>
<name>B0WMP1_CULQU</name>
<dbReference type="InterPro" id="IPR014748">
    <property type="entry name" value="Enoyl-CoA_hydra_C"/>
</dbReference>
<dbReference type="OrthoDB" id="6357915at2759"/>
<evidence type="ECO:0000313" key="3">
    <source>
        <dbReference type="Proteomes" id="UP000002320"/>
    </source>
</evidence>
<accession>B0WMP1</accession>
<sequence>MAVGPSINHVDTLRGAIRSIKASLRQDQLARLDEQLTAEQKKLSQQWISAECQEKFKMFCSRGGEW</sequence>
<gene>
    <name evidence="2" type="primary">6040627</name>
    <name evidence="1" type="ORF">CpipJ_CPIJ008451</name>
</gene>
<dbReference type="EnsemblMetazoa" id="CPIJ008451-RA">
    <property type="protein sequence ID" value="CPIJ008451-PA"/>
    <property type="gene ID" value="CPIJ008451"/>
</dbReference>
<proteinExistence type="predicted"/>
<dbReference type="Gene3D" id="1.10.12.10">
    <property type="entry name" value="Lyase 2-enoyl-coa Hydratase, Chain A, domain 2"/>
    <property type="match status" value="1"/>
</dbReference>
<reference evidence="2" key="2">
    <citation type="submission" date="2021-02" db="UniProtKB">
        <authorList>
            <consortium name="EnsemblMetazoa"/>
        </authorList>
    </citation>
    <scope>IDENTIFICATION</scope>
    <source>
        <strain evidence="2">JHB</strain>
    </source>
</reference>